<evidence type="ECO:0000256" key="2">
    <source>
        <dbReference type="SAM" id="MobiDB-lite"/>
    </source>
</evidence>
<dbReference type="GO" id="GO:0000398">
    <property type="term" value="P:mRNA splicing, via spliceosome"/>
    <property type="evidence" value="ECO:0007669"/>
    <property type="project" value="InterPro"/>
</dbReference>
<dbReference type="STRING" id="51028.A0A0N4VCP1"/>
<reference evidence="10" key="1">
    <citation type="submission" date="2017-02" db="UniProtKB">
        <authorList>
            <consortium name="WormBaseParasite"/>
        </authorList>
    </citation>
    <scope>IDENTIFICATION</scope>
</reference>
<evidence type="ECO:0000259" key="4">
    <source>
        <dbReference type="Pfam" id="PF13087"/>
    </source>
</evidence>
<dbReference type="Pfam" id="PF16399">
    <property type="entry name" value="Aquarius_N_1st"/>
    <property type="match status" value="1"/>
</dbReference>
<dbReference type="GO" id="GO:0004386">
    <property type="term" value="F:helicase activity"/>
    <property type="evidence" value="ECO:0007669"/>
    <property type="project" value="InterPro"/>
</dbReference>
<dbReference type="Proteomes" id="UP000274131">
    <property type="component" value="Unassembled WGS sequence"/>
</dbReference>
<keyword evidence="1" id="KW-0508">mRNA splicing</keyword>
<sequence length="1404" mass="163193">MSKGIVTVQAIQQDQITQIACQYWAPYSKNHLPFDADVVSRIYSEQIFIDGAYASKKIVMLEFSQYLERYLWPNYDPSTADVKYLMSMVVMINEKFRERILAWRCICERPAKFPAFFRSVLRLALEDTELSTVEQSAIITFFVNCCNSIEVDVVREEFVKIVSLSSWINLLPVQRDDMFNSYPKLRKYWKIIEKKSASMNEEQRRNFEFERTFVWKILQKFKEKLNEIDDENKEIDLDDIHYMERCLEWFIDLEALLTTRRFFNAMLRSSHLIAYCTLSSLITSEVGSLFCQLVSMLRFYQRFEIDDINGEALSASELLEVFEKFRAFVADFCSLFSDTMREFYSVNVNACDSRKALVKQFGSMSVKDLRKFAVCLHLLSDEKIIDDSGDSHDHYSHEYLTEIIISHCERNINQLQQLNEQPLYPTEKVIWDENLVPYDEYSGEGVLALNKLNLQFLTFHDYLLRNFNLFQMESTYEIRQDIEDAVFRMKPWAHETNPREIVWGGWARMATPLHSFQIVEVGKPLLGEKSPAVVKADISITLPRRNDLRSEWEGLRKHDVCFLLTVRSEAPVGTKFNPRKPFKEQIKIGYVRGCEIEGMIDSMGNVIEEYETYEKKPQIEGDIRTYRVWLDQNQYRIDMAAHQDKGAEDVYYTFNLLIRRDPKTNNFKAVLYTIRQLLNTECVVPDWLHDLILGYGDPSAANYKSLSNSVPTMDFCDTFLSYDHLVASFPEHKIIPSNGTQELAPPFRLTFKELEPQHGLEDAEQDKSIVVEPYVVPSRGPYPHVEPRRNTILFTPAQVEAIKSGMQPGLTMVVGPPGTGKTDVAVQIISNIYHNWPEQRTLVVTHSNQALNLLFEKVIALDVDERHLLRMGHGEETLETEKDFSRYGRVNYVLKQRLDLLKEVFARWEKFENDVNSLSTSEKQIPGVVGKYFPFGKYFEDAPQPLFKGTSFEDDWEVAQGCWRYIRGIFNQLEEFRSFELLRSGRDRAEYLLVKEAKIIAMTCTHAALRRKDLVELGFRYDNIIMEEAAQILENPQDGRSRLKRWIMIGDHHQLPPVVQNMAFQKYSNMEQSLFARFVRLRVPHVQLDRQGRARAELAALYNWRYKNLGNLPHIQSFEQFQLVNPGFMFNYQLIDVPDFNGIGETTPSPYFYQNLGEAEYAVALYTYMRILGYPSEKVSILTTYNGQASLLRDVVEKRCANNPLIGSPHRISTVDKYQGQQNDYVILSLVRTKNIGHIRDVRRLVVALSRARLGLYVLARTSLYRNCFELTPAFQKLCLYPRKLLIVPNETFPAKRKIGVPPPMEPIEIQDTSHMSNFVHQLYISNMEQMKENYKLHMKEFFNARKAALEAELAAEAEARAVEEAKTEEEKGVPEPVEAGSQETKIVFESMDFERQDPSVLGK</sequence>
<evidence type="ECO:0000259" key="5">
    <source>
        <dbReference type="Pfam" id="PF16399"/>
    </source>
</evidence>
<dbReference type="InterPro" id="IPR041679">
    <property type="entry name" value="DNA2/NAM7-like_C"/>
</dbReference>
<evidence type="ECO:0000313" key="9">
    <source>
        <dbReference type="Proteomes" id="UP000274131"/>
    </source>
</evidence>
<comment type="subcellular location">
    <subcellularLocation>
        <location evidence="1">Nucleus</location>
    </subcellularLocation>
</comment>
<dbReference type="GO" id="GO:0003729">
    <property type="term" value="F:mRNA binding"/>
    <property type="evidence" value="ECO:0007669"/>
    <property type="project" value="TreeGrafter"/>
</dbReference>
<feature type="domain" description="RNA helicase aquarius N-terminal" evidence="5">
    <location>
        <begin position="15"/>
        <end position="410"/>
    </location>
</feature>
<feature type="compositionally biased region" description="Basic and acidic residues" evidence="2">
    <location>
        <begin position="1362"/>
        <end position="1374"/>
    </location>
</feature>
<name>A0A0N4VCP1_ENTVE</name>
<dbReference type="CDD" id="cd18808">
    <property type="entry name" value="SF1_C_Upf1"/>
    <property type="match status" value="1"/>
</dbReference>
<dbReference type="FunFam" id="3.40.50.300:FF:002863">
    <property type="entry name" value="Pre-mRNA-splicing factor cwf11"/>
    <property type="match status" value="1"/>
</dbReference>
<keyword evidence="1" id="KW-0539">Nucleus</keyword>
<dbReference type="Pfam" id="PF13086">
    <property type="entry name" value="AAA_11"/>
    <property type="match status" value="1"/>
</dbReference>
<dbReference type="EMBL" id="UXUI01009110">
    <property type="protein sequence ID" value="VDD93074.1"/>
    <property type="molecule type" value="Genomic_DNA"/>
</dbReference>
<proteinExistence type="inferred from homology"/>
<reference evidence="8 9" key="2">
    <citation type="submission" date="2018-10" db="EMBL/GenBank/DDBJ databases">
        <authorList>
            <consortium name="Pathogen Informatics"/>
        </authorList>
    </citation>
    <scope>NUCLEOTIDE SEQUENCE [LARGE SCALE GENOMIC DNA]</scope>
</reference>
<dbReference type="InterPro" id="IPR032174">
    <property type="entry name" value="Aquarius_N"/>
</dbReference>
<dbReference type="PANTHER" id="PTHR10887">
    <property type="entry name" value="DNA2/NAM7 HELICASE FAMILY"/>
    <property type="match status" value="1"/>
</dbReference>
<feature type="domain" description="DNA2/NAM7 helicase-like C-terminal" evidence="4">
    <location>
        <begin position="1070"/>
        <end position="1261"/>
    </location>
</feature>
<dbReference type="InterPro" id="IPR045055">
    <property type="entry name" value="DNA2/NAM7-like"/>
</dbReference>
<protein>
    <submittedName>
        <fullName evidence="10">Intron-binding protein aquarius</fullName>
    </submittedName>
</protein>
<dbReference type="PANTHER" id="PTHR10887:SF5">
    <property type="entry name" value="RNA HELICASE AQUARIUS"/>
    <property type="match status" value="1"/>
</dbReference>
<dbReference type="Pfam" id="PF13087">
    <property type="entry name" value="AAA_12"/>
    <property type="match status" value="1"/>
</dbReference>
<keyword evidence="9" id="KW-1185">Reference proteome</keyword>
<dbReference type="Gene3D" id="3.40.50.300">
    <property type="entry name" value="P-loop containing nucleotide triphosphate hydrolases"/>
    <property type="match status" value="2"/>
</dbReference>
<evidence type="ECO:0000259" key="6">
    <source>
        <dbReference type="Pfam" id="PF21143"/>
    </source>
</evidence>
<evidence type="ECO:0000259" key="7">
    <source>
        <dbReference type="Pfam" id="PF21144"/>
    </source>
</evidence>
<evidence type="ECO:0000313" key="8">
    <source>
        <dbReference type="EMBL" id="VDD93074.1"/>
    </source>
</evidence>
<evidence type="ECO:0000259" key="3">
    <source>
        <dbReference type="Pfam" id="PF13086"/>
    </source>
</evidence>
<feature type="domain" description="RNA helicase aquarius insertion" evidence="7">
    <location>
        <begin position="708"/>
        <end position="784"/>
    </location>
</feature>
<organism evidence="10">
    <name type="scientific">Enterobius vermicularis</name>
    <name type="common">Human pinworm</name>
    <dbReference type="NCBI Taxonomy" id="51028"/>
    <lineage>
        <taxon>Eukaryota</taxon>
        <taxon>Metazoa</taxon>
        <taxon>Ecdysozoa</taxon>
        <taxon>Nematoda</taxon>
        <taxon>Chromadorea</taxon>
        <taxon>Rhabditida</taxon>
        <taxon>Spirurina</taxon>
        <taxon>Oxyuridomorpha</taxon>
        <taxon>Oxyuroidea</taxon>
        <taxon>Oxyuridae</taxon>
        <taxon>Enterobius</taxon>
    </lineage>
</organism>
<accession>A0A0N4VCP1</accession>
<evidence type="ECO:0000313" key="10">
    <source>
        <dbReference type="WBParaSite" id="EVEC_0000834101-mRNA-1"/>
    </source>
</evidence>
<keyword evidence="1" id="KW-0507">mRNA processing</keyword>
<dbReference type="PIRSF" id="PIRSF038901">
    <property type="entry name" value="AQR_cwf11"/>
    <property type="match status" value="1"/>
</dbReference>
<dbReference type="InterPro" id="IPR027417">
    <property type="entry name" value="P-loop_NTPase"/>
</dbReference>
<comment type="similarity">
    <text evidence="1">Belongs to the CWF11 family.</text>
</comment>
<dbReference type="GO" id="GO:0071013">
    <property type="term" value="C:catalytic step 2 spliceosome"/>
    <property type="evidence" value="ECO:0007669"/>
    <property type="project" value="TreeGrafter"/>
</dbReference>
<dbReference type="SUPFAM" id="SSF52540">
    <property type="entry name" value="P-loop containing nucleoside triphosphate hydrolases"/>
    <property type="match status" value="1"/>
</dbReference>
<feature type="region of interest" description="Disordered" evidence="2">
    <location>
        <begin position="1362"/>
        <end position="1383"/>
    </location>
</feature>
<dbReference type="Pfam" id="PF21143">
    <property type="entry name" value="Aquarius_N_2nd"/>
    <property type="match status" value="1"/>
</dbReference>
<dbReference type="InterPro" id="IPR047187">
    <property type="entry name" value="SF1_C_Upf1"/>
</dbReference>
<dbReference type="InterPro" id="IPR041677">
    <property type="entry name" value="DNA2/NAM7_AAA_11"/>
</dbReference>
<feature type="domain" description="DNA2/NAM7 helicase helicase" evidence="3">
    <location>
        <begin position="797"/>
        <end position="1060"/>
    </location>
</feature>
<dbReference type="Pfam" id="PF21144">
    <property type="entry name" value="Aquarius_N_3rd"/>
    <property type="match status" value="1"/>
</dbReference>
<dbReference type="CDD" id="cd17935">
    <property type="entry name" value="EEXXQc_AQR"/>
    <property type="match status" value="1"/>
</dbReference>
<dbReference type="InterPro" id="IPR026300">
    <property type="entry name" value="CWF11_fam"/>
</dbReference>
<feature type="domain" description="RNA helicase aquarius beta-barrel" evidence="6">
    <location>
        <begin position="493"/>
        <end position="660"/>
    </location>
</feature>
<dbReference type="InterPro" id="IPR048966">
    <property type="entry name" value="Aquarius_b-barrel"/>
</dbReference>
<dbReference type="OrthoDB" id="1879at2759"/>
<dbReference type="InterPro" id="IPR048967">
    <property type="entry name" value="Aquarius_insert"/>
</dbReference>
<dbReference type="WBParaSite" id="EVEC_0000834101-mRNA-1">
    <property type="protein sequence ID" value="EVEC_0000834101-mRNA-1"/>
    <property type="gene ID" value="EVEC_0000834101"/>
</dbReference>
<evidence type="ECO:0000256" key="1">
    <source>
        <dbReference type="PIRNR" id="PIRNR038901"/>
    </source>
</evidence>
<gene>
    <name evidence="8" type="ORF">EVEC_LOCUS7825</name>
</gene>